<dbReference type="AlphaFoldDB" id="A0A971CY99"/>
<dbReference type="RefSeq" id="WP_273172836.1">
    <property type="nucleotide sequence ID" value="NZ_CP181270.1"/>
</dbReference>
<comment type="caution">
    <text evidence="2">The sequence shown here is derived from an EMBL/GenBank/DDBJ whole genome shotgun (WGS) entry which is preliminary data.</text>
</comment>
<reference evidence="2" key="1">
    <citation type="journal article" date="2020" name="Biotechnol. Biofuels">
        <title>New insights from the biogas microbiome by comprehensive genome-resolved metagenomics of nearly 1600 species originating from multiple anaerobic digesters.</title>
        <authorList>
            <person name="Campanaro S."/>
            <person name="Treu L."/>
            <person name="Rodriguez-R L.M."/>
            <person name="Kovalovszki A."/>
            <person name="Ziels R.M."/>
            <person name="Maus I."/>
            <person name="Zhu X."/>
            <person name="Kougias P.G."/>
            <person name="Basile A."/>
            <person name="Luo G."/>
            <person name="Schluter A."/>
            <person name="Konstantinidis K.T."/>
            <person name="Angelidaki I."/>
        </authorList>
    </citation>
    <scope>NUCLEOTIDE SEQUENCE</scope>
    <source>
        <strain evidence="2">AS01afH2WH_6</strain>
    </source>
</reference>
<proteinExistence type="predicted"/>
<sequence>MHYFVPRRCSASSKIMYHDQTSARRAAEESRVQRGVELWVYRCELCGTWHLTSRAPGSEGYASKSTASKPRSRKRGYKPRRR</sequence>
<protein>
    <submittedName>
        <fullName evidence="2">Uncharacterized protein</fullName>
    </submittedName>
</protein>
<dbReference type="EMBL" id="JAAXZR010000010">
    <property type="protein sequence ID" value="NLT79158.1"/>
    <property type="molecule type" value="Genomic_DNA"/>
</dbReference>
<evidence type="ECO:0000313" key="3">
    <source>
        <dbReference type="Proteomes" id="UP000767327"/>
    </source>
</evidence>
<evidence type="ECO:0000313" key="2">
    <source>
        <dbReference type="EMBL" id="NLT79158.1"/>
    </source>
</evidence>
<accession>A0A971CY99</accession>
<feature type="compositionally biased region" description="Basic residues" evidence="1">
    <location>
        <begin position="70"/>
        <end position="82"/>
    </location>
</feature>
<dbReference type="Proteomes" id="UP000767327">
    <property type="component" value="Unassembled WGS sequence"/>
</dbReference>
<organism evidence="2 3">
    <name type="scientific">Bifidobacterium crudilactis</name>
    <dbReference type="NCBI Taxonomy" id="327277"/>
    <lineage>
        <taxon>Bacteria</taxon>
        <taxon>Bacillati</taxon>
        <taxon>Actinomycetota</taxon>
        <taxon>Actinomycetes</taxon>
        <taxon>Bifidobacteriales</taxon>
        <taxon>Bifidobacteriaceae</taxon>
        <taxon>Bifidobacterium</taxon>
    </lineage>
</organism>
<reference evidence="2" key="2">
    <citation type="submission" date="2020-01" db="EMBL/GenBank/DDBJ databases">
        <authorList>
            <person name="Campanaro S."/>
        </authorList>
    </citation>
    <scope>NUCLEOTIDE SEQUENCE</scope>
    <source>
        <strain evidence="2">AS01afH2WH_6</strain>
    </source>
</reference>
<feature type="region of interest" description="Disordered" evidence="1">
    <location>
        <begin position="52"/>
        <end position="82"/>
    </location>
</feature>
<gene>
    <name evidence="2" type="ORF">GXW98_02580</name>
</gene>
<name>A0A971CY99_9BIFI</name>
<evidence type="ECO:0000256" key="1">
    <source>
        <dbReference type="SAM" id="MobiDB-lite"/>
    </source>
</evidence>